<accession>A0AAN8VNQ2</accession>
<dbReference type="PANTHER" id="PTHR32468">
    <property type="entry name" value="CATION/H + ANTIPORTER"/>
    <property type="match status" value="1"/>
</dbReference>
<organism evidence="5 6">
    <name type="scientific">Dillenia turbinata</name>
    <dbReference type="NCBI Taxonomy" id="194707"/>
    <lineage>
        <taxon>Eukaryota</taxon>
        <taxon>Viridiplantae</taxon>
        <taxon>Streptophyta</taxon>
        <taxon>Embryophyta</taxon>
        <taxon>Tracheophyta</taxon>
        <taxon>Spermatophyta</taxon>
        <taxon>Magnoliopsida</taxon>
        <taxon>eudicotyledons</taxon>
        <taxon>Gunneridae</taxon>
        <taxon>Pentapetalae</taxon>
        <taxon>Dilleniales</taxon>
        <taxon>Dilleniaceae</taxon>
        <taxon>Dillenia</taxon>
    </lineage>
</organism>
<dbReference type="GO" id="GO:0012505">
    <property type="term" value="C:endomembrane system"/>
    <property type="evidence" value="ECO:0007669"/>
    <property type="project" value="TreeGrafter"/>
</dbReference>
<dbReference type="GO" id="GO:0098662">
    <property type="term" value="P:inorganic cation transmembrane transport"/>
    <property type="evidence" value="ECO:0007669"/>
    <property type="project" value="TreeGrafter"/>
</dbReference>
<keyword evidence="6" id="KW-1185">Reference proteome</keyword>
<dbReference type="EMBL" id="JBAMMX010000009">
    <property type="protein sequence ID" value="KAK6932951.1"/>
    <property type="molecule type" value="Genomic_DNA"/>
</dbReference>
<dbReference type="GO" id="GO:0006813">
    <property type="term" value="P:potassium ion transport"/>
    <property type="evidence" value="ECO:0007669"/>
    <property type="project" value="UniProtKB-KW"/>
</dbReference>
<dbReference type="Proteomes" id="UP001370490">
    <property type="component" value="Unassembled WGS sequence"/>
</dbReference>
<dbReference type="InterPro" id="IPR050794">
    <property type="entry name" value="CPA2_transporter"/>
</dbReference>
<evidence type="ECO:0000313" key="5">
    <source>
        <dbReference type="EMBL" id="KAK6932951.1"/>
    </source>
</evidence>
<comment type="caution">
    <text evidence="5">The sequence shown here is derived from an EMBL/GenBank/DDBJ whole genome shotgun (WGS) entry which is preliminary data.</text>
</comment>
<evidence type="ECO:0000256" key="1">
    <source>
        <dbReference type="ARBA" id="ARBA00022448"/>
    </source>
</evidence>
<evidence type="ECO:0000313" key="6">
    <source>
        <dbReference type="Proteomes" id="UP001370490"/>
    </source>
</evidence>
<evidence type="ECO:0000256" key="4">
    <source>
        <dbReference type="ARBA" id="ARBA00023065"/>
    </source>
</evidence>
<proteinExistence type="predicted"/>
<dbReference type="AlphaFoldDB" id="A0AAN8VNQ2"/>
<name>A0AAN8VNQ2_9MAGN</name>
<evidence type="ECO:0000256" key="2">
    <source>
        <dbReference type="ARBA" id="ARBA00022538"/>
    </source>
</evidence>
<reference evidence="5 6" key="1">
    <citation type="submission" date="2023-12" db="EMBL/GenBank/DDBJ databases">
        <title>A high-quality genome assembly for Dillenia turbinata (Dilleniales).</title>
        <authorList>
            <person name="Chanderbali A."/>
        </authorList>
    </citation>
    <scope>NUCLEOTIDE SEQUENCE [LARGE SCALE GENOMIC DNA]</scope>
    <source>
        <strain evidence="5">LSX21</strain>
        <tissue evidence="5">Leaf</tissue>
    </source>
</reference>
<gene>
    <name evidence="5" type="ORF">RJ641_035845</name>
</gene>
<protein>
    <submittedName>
        <fullName evidence="5">Uncharacterized protein</fullName>
    </submittedName>
</protein>
<dbReference type="PANTHER" id="PTHR32468:SF35">
    <property type="entry name" value="CATION_H+ EXCHANGER DOMAIN-CONTAINING PROTEIN"/>
    <property type="match status" value="1"/>
</dbReference>
<keyword evidence="1" id="KW-0813">Transport</keyword>
<evidence type="ECO:0000256" key="3">
    <source>
        <dbReference type="ARBA" id="ARBA00022958"/>
    </source>
</evidence>
<keyword evidence="2" id="KW-0633">Potassium transport</keyword>
<keyword evidence="4" id="KW-0406">Ion transport</keyword>
<dbReference type="GO" id="GO:0006885">
    <property type="term" value="P:regulation of pH"/>
    <property type="evidence" value="ECO:0007669"/>
    <property type="project" value="TreeGrafter"/>
</dbReference>
<sequence>MASVWPMGLEWHAISMFTSTVIRILQFGNDNARNRKLDGDLIDAVRHENMHNGRFEYREEVVRDGVGLAKGLKEMVVHFDLMLVGRKQSPSPLLNGLGEWSEFPELGVIGDMLASTDFTGSTTVLVLQQHRAGPVLMNRGAPFQTIDVGN</sequence>
<keyword evidence="3" id="KW-0630">Potassium</keyword>